<proteinExistence type="predicted"/>
<accession>A0A2J8A1R3</accession>
<dbReference type="InterPro" id="IPR000210">
    <property type="entry name" value="BTB/POZ_dom"/>
</dbReference>
<keyword evidence="2" id="KW-0677">Repeat</keyword>
<name>A0A2J8A1R3_9CHLO</name>
<dbReference type="GO" id="GO:0000151">
    <property type="term" value="C:ubiquitin ligase complex"/>
    <property type="evidence" value="ECO:0007669"/>
    <property type="project" value="TreeGrafter"/>
</dbReference>
<dbReference type="Proteomes" id="UP000236333">
    <property type="component" value="Unassembled WGS sequence"/>
</dbReference>
<keyword evidence="6" id="KW-1185">Reference proteome</keyword>
<evidence type="ECO:0000313" key="5">
    <source>
        <dbReference type="EMBL" id="PNH06457.1"/>
    </source>
</evidence>
<evidence type="ECO:0000256" key="2">
    <source>
        <dbReference type="ARBA" id="ARBA00022737"/>
    </source>
</evidence>
<dbReference type="InterPro" id="IPR011333">
    <property type="entry name" value="SKP1/BTB/POZ_sf"/>
</dbReference>
<dbReference type="EMBL" id="PGGS01000235">
    <property type="protein sequence ID" value="PNH06457.1"/>
    <property type="molecule type" value="Genomic_DNA"/>
</dbReference>
<evidence type="ECO:0000259" key="4">
    <source>
        <dbReference type="PROSITE" id="PS50097"/>
    </source>
</evidence>
<organism evidence="5 6">
    <name type="scientific">Tetrabaena socialis</name>
    <dbReference type="NCBI Taxonomy" id="47790"/>
    <lineage>
        <taxon>Eukaryota</taxon>
        <taxon>Viridiplantae</taxon>
        <taxon>Chlorophyta</taxon>
        <taxon>core chlorophytes</taxon>
        <taxon>Chlorophyceae</taxon>
        <taxon>CS clade</taxon>
        <taxon>Chlamydomonadales</taxon>
        <taxon>Tetrabaenaceae</taxon>
        <taxon>Tetrabaena</taxon>
    </lineage>
</organism>
<evidence type="ECO:0000256" key="3">
    <source>
        <dbReference type="ARBA" id="ARBA00023043"/>
    </source>
</evidence>
<dbReference type="Gene3D" id="3.30.710.10">
    <property type="entry name" value="Potassium Channel Kv1.1, Chain A"/>
    <property type="match status" value="1"/>
</dbReference>
<dbReference type="PANTHER" id="PTHR46231:SF1">
    <property type="entry name" value="ANKYRIN REPEAT AND BTB_POZ DOMAIN-CONTAINING PROTEIN 1"/>
    <property type="match status" value="1"/>
</dbReference>
<gene>
    <name evidence="5" type="ORF">TSOC_007112</name>
</gene>
<protein>
    <submittedName>
        <fullName evidence="5">BTB/POZ and MATH domain-containing protein 6</fullName>
    </submittedName>
</protein>
<dbReference type="InterPro" id="IPR044515">
    <property type="entry name" value="ABTB1"/>
</dbReference>
<comment type="caution">
    <text evidence="5">The sequence shown here is derived from an EMBL/GenBank/DDBJ whole genome shotgun (WGS) entry which is preliminary data.</text>
</comment>
<evidence type="ECO:0000313" key="6">
    <source>
        <dbReference type="Proteomes" id="UP000236333"/>
    </source>
</evidence>
<reference evidence="5 6" key="1">
    <citation type="journal article" date="2017" name="Mol. Biol. Evol.">
        <title>The 4-celled Tetrabaena socialis nuclear genome reveals the essential components for genetic control of cell number at the origin of multicellularity in the volvocine lineage.</title>
        <authorList>
            <person name="Featherston J."/>
            <person name="Arakaki Y."/>
            <person name="Hanschen E.R."/>
            <person name="Ferris P.J."/>
            <person name="Michod R.E."/>
            <person name="Olson B.J.S.C."/>
            <person name="Nozaki H."/>
            <person name="Durand P.M."/>
        </authorList>
    </citation>
    <scope>NUCLEOTIDE SEQUENCE [LARGE SCALE GENOMIC DNA]</scope>
    <source>
        <strain evidence="5 6">NIES-571</strain>
    </source>
</reference>
<dbReference type="AlphaFoldDB" id="A0A2J8A1R3"/>
<comment type="pathway">
    <text evidence="1">Protein modification; protein ubiquitination.</text>
</comment>
<evidence type="ECO:0000256" key="1">
    <source>
        <dbReference type="ARBA" id="ARBA00004906"/>
    </source>
</evidence>
<dbReference type="OrthoDB" id="660757at2759"/>
<sequence length="392" mass="42497">MSIPSCYLGGDILDDSSDIYRVTGVVSRTDAAGSVETLVVYGRNLVPILDDESAGFTLADAPLTLYIDESDESDENPHARPLTSPIWDPFSSAVYLFDQEVEAVVRVDGDNTKTCVWKTSFEDASGDGDEDEDAPHYLATDGAGALFVSDGPRLHRVQLHESHEPATVSTLPVQAPADICGLAFEEGKLFIATIDSLSTLSLHDETLHEVTRFRSQQELSVNLIRDDSGTMKYAVQACSPAILPNGFLAILGSVHDVYVLGLPVKLPRHHAAFPIPIPPPTRPLPADLGALLDRQPDYTSDVTLVVGDRRFPAHRAVLSARSDYFQALLGGDFLAAGDEVILHDVKSSVFEVVLRFMYTDALVFPADIMSMDVALLAEQLLLPDLVKLALVV</sequence>
<feature type="domain" description="BTB" evidence="4">
    <location>
        <begin position="300"/>
        <end position="366"/>
    </location>
</feature>
<dbReference type="PANTHER" id="PTHR46231">
    <property type="entry name" value="ANKYRIN REPEAT AND BTB/POZ DOMAIN-CONTAINING PROTEIN 1"/>
    <property type="match status" value="1"/>
</dbReference>
<keyword evidence="3" id="KW-0040">ANK repeat</keyword>
<dbReference type="PROSITE" id="PS50097">
    <property type="entry name" value="BTB"/>
    <property type="match status" value="1"/>
</dbReference>
<dbReference type="GO" id="GO:0005737">
    <property type="term" value="C:cytoplasm"/>
    <property type="evidence" value="ECO:0007669"/>
    <property type="project" value="TreeGrafter"/>
</dbReference>
<dbReference type="SMART" id="SM00225">
    <property type="entry name" value="BTB"/>
    <property type="match status" value="1"/>
</dbReference>
<dbReference type="Pfam" id="PF00651">
    <property type="entry name" value="BTB"/>
    <property type="match status" value="1"/>
</dbReference>
<dbReference type="SUPFAM" id="SSF54695">
    <property type="entry name" value="POZ domain"/>
    <property type="match status" value="1"/>
</dbReference>
<dbReference type="CDD" id="cd18186">
    <property type="entry name" value="BTB_POZ_ZBTB_KLHL-like"/>
    <property type="match status" value="1"/>
</dbReference>
<dbReference type="SUPFAM" id="SSF101898">
    <property type="entry name" value="NHL repeat"/>
    <property type="match status" value="1"/>
</dbReference>